<proteinExistence type="predicted"/>
<sequence length="128" mass="14373">MTEYIVYGFPVPESRLVNRGYRVALSQGKRPSAVPSENVRTAFDDIRRKTGDLHARLVLAYYAQDIPTSLERDYAIALASNDNTDGLPNVPPPAESIEKLKVVLGVKPDEAPTWYYADRTPEDVPRRL</sequence>
<reference evidence="1" key="1">
    <citation type="submission" date="2022-07" db="EMBL/GenBank/DDBJ databases">
        <title>Genome Sequence of Phlebia brevispora.</title>
        <authorList>
            <person name="Buettner E."/>
        </authorList>
    </citation>
    <scope>NUCLEOTIDE SEQUENCE</scope>
    <source>
        <strain evidence="1">MPL23</strain>
    </source>
</reference>
<organism evidence="1 2">
    <name type="scientific">Phlebia brevispora</name>
    <dbReference type="NCBI Taxonomy" id="194682"/>
    <lineage>
        <taxon>Eukaryota</taxon>
        <taxon>Fungi</taxon>
        <taxon>Dikarya</taxon>
        <taxon>Basidiomycota</taxon>
        <taxon>Agaricomycotina</taxon>
        <taxon>Agaricomycetes</taxon>
        <taxon>Polyporales</taxon>
        <taxon>Meruliaceae</taxon>
        <taxon>Phlebia</taxon>
    </lineage>
</organism>
<keyword evidence="2" id="KW-1185">Reference proteome</keyword>
<name>A0ACC1T6M1_9APHY</name>
<gene>
    <name evidence="1" type="ORF">NM688_g3102</name>
</gene>
<protein>
    <submittedName>
        <fullName evidence="1">Uncharacterized protein</fullName>
    </submittedName>
</protein>
<accession>A0ACC1T6M1</accession>
<evidence type="ECO:0000313" key="1">
    <source>
        <dbReference type="EMBL" id="KAJ3554449.1"/>
    </source>
</evidence>
<comment type="caution">
    <text evidence="1">The sequence shown here is derived from an EMBL/GenBank/DDBJ whole genome shotgun (WGS) entry which is preliminary data.</text>
</comment>
<evidence type="ECO:0000313" key="2">
    <source>
        <dbReference type="Proteomes" id="UP001148662"/>
    </source>
</evidence>
<dbReference type="Proteomes" id="UP001148662">
    <property type="component" value="Unassembled WGS sequence"/>
</dbReference>
<dbReference type="EMBL" id="JANHOG010000429">
    <property type="protein sequence ID" value="KAJ3554449.1"/>
    <property type="molecule type" value="Genomic_DNA"/>
</dbReference>